<dbReference type="InterPro" id="IPR004995">
    <property type="entry name" value="Spore_Ger"/>
</dbReference>
<evidence type="ECO:0000256" key="1">
    <source>
        <dbReference type="ARBA" id="ARBA00004141"/>
    </source>
</evidence>
<dbReference type="PIRSF" id="PIRSF005690">
    <property type="entry name" value="GerBA"/>
    <property type="match status" value="1"/>
</dbReference>
<feature type="region of interest" description="Disordered" evidence="5">
    <location>
        <begin position="10"/>
        <end position="39"/>
    </location>
</feature>
<feature type="transmembrane region" description="Helical" evidence="6">
    <location>
        <begin position="416"/>
        <end position="433"/>
    </location>
</feature>
<dbReference type="EMBL" id="FNDU01000003">
    <property type="protein sequence ID" value="SDH87659.1"/>
    <property type="molecule type" value="Genomic_DNA"/>
</dbReference>
<protein>
    <submittedName>
        <fullName evidence="7">Spore germination protein KA</fullName>
    </submittedName>
</protein>
<evidence type="ECO:0000256" key="4">
    <source>
        <dbReference type="PIRNR" id="PIRNR005690"/>
    </source>
</evidence>
<dbReference type="InterPro" id="IPR050768">
    <property type="entry name" value="UPF0353/GerABKA_families"/>
</dbReference>
<feature type="region of interest" description="Disordered" evidence="5">
    <location>
        <begin position="511"/>
        <end position="531"/>
    </location>
</feature>
<keyword evidence="8" id="KW-1185">Reference proteome</keyword>
<dbReference type="AlphaFoldDB" id="A0A1G8FZU1"/>
<name>A0A1G8FZU1_9BACI</name>
<organism evidence="7 8">
    <name type="scientific">Alteribacillus bidgolensis</name>
    <dbReference type="NCBI Taxonomy" id="930129"/>
    <lineage>
        <taxon>Bacteria</taxon>
        <taxon>Bacillati</taxon>
        <taxon>Bacillota</taxon>
        <taxon>Bacilli</taxon>
        <taxon>Bacillales</taxon>
        <taxon>Bacillaceae</taxon>
        <taxon>Alteribacillus</taxon>
    </lineage>
</organism>
<dbReference type="Proteomes" id="UP000199017">
    <property type="component" value="Unassembled WGS sequence"/>
</dbReference>
<proteinExistence type="inferred from homology"/>
<comment type="subcellular location">
    <subcellularLocation>
        <location evidence="4">Cell membrane</location>
    </subcellularLocation>
    <subcellularLocation>
        <location evidence="1">Membrane</location>
        <topology evidence="1">Multi-pass membrane protein</topology>
    </subcellularLocation>
</comment>
<dbReference type="RefSeq" id="WP_245917783.1">
    <property type="nucleotide sequence ID" value="NZ_FNDU01000003.1"/>
</dbReference>
<feature type="transmembrane region" description="Helical" evidence="6">
    <location>
        <begin position="445"/>
        <end position="464"/>
    </location>
</feature>
<evidence type="ECO:0000313" key="7">
    <source>
        <dbReference type="EMBL" id="SDH87659.1"/>
    </source>
</evidence>
<gene>
    <name evidence="7" type="ORF">SAMN05216352_103160</name>
</gene>
<dbReference type="PANTHER" id="PTHR22550:SF5">
    <property type="entry name" value="LEUCINE ZIPPER PROTEIN 4"/>
    <property type="match status" value="1"/>
</dbReference>
<evidence type="ECO:0000256" key="3">
    <source>
        <dbReference type="ARBA" id="ARBA00023136"/>
    </source>
</evidence>
<evidence type="ECO:0000256" key="2">
    <source>
        <dbReference type="ARBA" id="ARBA00005278"/>
    </source>
</evidence>
<keyword evidence="6" id="KW-1133">Transmembrane helix</keyword>
<feature type="transmembrane region" description="Helical" evidence="6">
    <location>
        <begin position="390"/>
        <end position="410"/>
    </location>
</feature>
<keyword evidence="6" id="KW-0812">Transmembrane</keyword>
<evidence type="ECO:0000313" key="8">
    <source>
        <dbReference type="Proteomes" id="UP000199017"/>
    </source>
</evidence>
<dbReference type="GO" id="GO:0009847">
    <property type="term" value="P:spore germination"/>
    <property type="evidence" value="ECO:0007669"/>
    <property type="project" value="UniProtKB-UniRule"/>
</dbReference>
<evidence type="ECO:0000256" key="5">
    <source>
        <dbReference type="SAM" id="MobiDB-lite"/>
    </source>
</evidence>
<dbReference type="STRING" id="930129.SAMN05216352_103160"/>
<reference evidence="7 8" key="1">
    <citation type="submission" date="2016-10" db="EMBL/GenBank/DDBJ databases">
        <authorList>
            <person name="de Groot N.N."/>
        </authorList>
    </citation>
    <scope>NUCLEOTIDE SEQUENCE [LARGE SCALE GENOMIC DNA]</scope>
    <source>
        <strain evidence="8">P4B,CCM 7963,CECT 7998,DSM 25260,IBRC-M 10614,KCTC 13821</strain>
    </source>
</reference>
<dbReference type="GO" id="GO:0005886">
    <property type="term" value="C:plasma membrane"/>
    <property type="evidence" value="ECO:0007669"/>
    <property type="project" value="UniProtKB-SubCell"/>
</dbReference>
<dbReference type="PANTHER" id="PTHR22550">
    <property type="entry name" value="SPORE GERMINATION PROTEIN"/>
    <property type="match status" value="1"/>
</dbReference>
<dbReference type="Pfam" id="PF03323">
    <property type="entry name" value="GerA"/>
    <property type="match status" value="1"/>
</dbReference>
<sequence length="531" mass="59488">MIRKLNKILKTSKPKKNKSKNEQLLGNSSQPSNNQTPISKNIDENEKFLRSLYENSFDVVFREFSIARKEKALLIYIDGMSNLEEIDKHILSPLMKESIDKDYESLSVLVKNVLSVSEVEEINSFKRLTQALSYGKPIVLIEGFDHAVAFGLQKWDQRGIEEPISEAVVQGPREGFNEVLKTNATMLRRRIRSPQFKMKTKQIGRYTATEIAICYVEGLAEPTLLEEVENRLERIDIDGILESTYLEEMIEDDPTSPFPQMLRTERPDAAAANLLEGRVVLIIDGTPLVIIVPSTLFALMQSGDDYYNRYMAGTAIRWLRFVFLLIALMFPALYVALMTYHQEMIPSALLFSIAASREEVPFPVLVEVLLMEFTFEALREAGLRLPKQIGSAVSIVGALVIGEAAVTAGIVSAPMVIVVAVTGIASFTIPRYTASVSIRLLRFPLIFLASFLGLLGIMLGLIMLGTHLCTLRSFGVPYLSPVAPLNGSQLKDVIIRAPWYKLNKRPHFTGGYNKYRQAPGQKPGPKKRNGR</sequence>
<evidence type="ECO:0000256" key="6">
    <source>
        <dbReference type="SAM" id="Phobius"/>
    </source>
</evidence>
<feature type="transmembrane region" description="Helical" evidence="6">
    <location>
        <begin position="318"/>
        <end position="340"/>
    </location>
</feature>
<accession>A0A1G8FZU1</accession>
<comment type="similarity">
    <text evidence="2 4">Belongs to the GerABKA family.</text>
</comment>
<feature type="compositionally biased region" description="Polar residues" evidence="5">
    <location>
        <begin position="22"/>
        <end position="39"/>
    </location>
</feature>
<keyword evidence="3 4" id="KW-0472">Membrane</keyword>